<protein>
    <submittedName>
        <fullName evidence="1">Twin-arginine translocation signal domain-containing protein</fullName>
    </submittedName>
</protein>
<accession>A0AAU7Q9Y4</accession>
<proteinExistence type="predicted"/>
<name>A0AAU7Q9Y4_9GAMM</name>
<sequence>MKTLFNKHPVHLIVNEIEYFHFKEFQMKRRTFLKGAAALGLTAGSSAAHAVAAENAAPRERYALPDEIAEALARFRETIPVNFDRVYVENVVVPYFLSSFYQGKGRCCH</sequence>
<reference evidence="1" key="1">
    <citation type="submission" date="2024-06" db="EMBL/GenBank/DDBJ databases">
        <authorList>
            <person name="Coelho C."/>
            <person name="Bento M."/>
            <person name="Garcia E."/>
            <person name="Camelo A."/>
            <person name="Brandao I."/>
            <person name="Espirito Santo C."/>
            <person name="Trovao J."/>
            <person name="Verissimo A."/>
            <person name="Costa J."/>
            <person name="Tiago I."/>
        </authorList>
    </citation>
    <scope>NUCLEOTIDE SEQUENCE</scope>
    <source>
        <strain evidence="1">KWT182</strain>
    </source>
</reference>
<evidence type="ECO:0000313" key="1">
    <source>
        <dbReference type="EMBL" id="XBS69016.1"/>
    </source>
</evidence>
<gene>
    <name evidence="1" type="ORF">ABK905_21300</name>
</gene>
<dbReference type="AlphaFoldDB" id="A0AAU7Q9Y4"/>
<dbReference type="PROSITE" id="PS51318">
    <property type="entry name" value="TAT"/>
    <property type="match status" value="1"/>
</dbReference>
<dbReference type="EMBL" id="CP157947">
    <property type="protein sequence ID" value="XBS69016.1"/>
    <property type="molecule type" value="Genomic_DNA"/>
</dbReference>
<organism evidence="1">
    <name type="scientific">Acerihabitans sp. KWT182</name>
    <dbReference type="NCBI Taxonomy" id="3157919"/>
    <lineage>
        <taxon>Bacteria</taxon>
        <taxon>Pseudomonadati</taxon>
        <taxon>Pseudomonadota</taxon>
        <taxon>Gammaproteobacteria</taxon>
        <taxon>Enterobacterales</taxon>
        <taxon>Pectobacteriaceae</taxon>
        <taxon>Acerihabitans</taxon>
    </lineage>
</organism>
<dbReference type="InterPro" id="IPR006311">
    <property type="entry name" value="TAT_signal"/>
</dbReference>